<dbReference type="PANTHER" id="PTHR30511:SF0">
    <property type="entry name" value="ALANINE RACEMASE, CATABOLIC-RELATED"/>
    <property type="match status" value="1"/>
</dbReference>
<dbReference type="InterPro" id="IPR000821">
    <property type="entry name" value="Ala_racemase"/>
</dbReference>
<feature type="compositionally biased region" description="Polar residues" evidence="5">
    <location>
        <begin position="394"/>
        <end position="403"/>
    </location>
</feature>
<dbReference type="NCBIfam" id="TIGR00492">
    <property type="entry name" value="alr"/>
    <property type="match status" value="1"/>
</dbReference>
<comment type="function">
    <text evidence="4">Catalyzes the interconversion of L-alanine and D-alanine. May also act on other amino acids.</text>
</comment>
<comment type="pathway">
    <text evidence="4">Amino-acid biosynthesis; D-alanine biosynthesis; D-alanine from L-alanine: step 1/1.</text>
</comment>
<dbReference type="PROSITE" id="PS00395">
    <property type="entry name" value="ALANINE_RACEMASE"/>
    <property type="match status" value="1"/>
</dbReference>
<dbReference type="PRINTS" id="PR00992">
    <property type="entry name" value="ALARACEMASE"/>
</dbReference>
<dbReference type="Gene3D" id="2.40.37.10">
    <property type="entry name" value="Lyase, Ornithine Decarboxylase, Chain A, domain 1"/>
    <property type="match status" value="1"/>
</dbReference>
<evidence type="ECO:0000256" key="3">
    <source>
        <dbReference type="ARBA" id="ARBA00023235"/>
    </source>
</evidence>
<keyword evidence="2 4" id="KW-0663">Pyridoxal phosphate</keyword>
<feature type="active site" description="Proton acceptor; specific for D-alanine" evidence="4">
    <location>
        <position position="35"/>
    </location>
</feature>
<feature type="region of interest" description="Disordered" evidence="5">
    <location>
        <begin position="372"/>
        <end position="403"/>
    </location>
</feature>
<dbReference type="Gene3D" id="3.20.20.10">
    <property type="entry name" value="Alanine racemase"/>
    <property type="match status" value="1"/>
</dbReference>
<feature type="domain" description="Alanine racemase C-terminal" evidence="6">
    <location>
        <begin position="243"/>
        <end position="376"/>
    </location>
</feature>
<comment type="catalytic activity">
    <reaction evidence="4">
        <text>L-alanine = D-alanine</text>
        <dbReference type="Rhea" id="RHEA:20249"/>
        <dbReference type="ChEBI" id="CHEBI:57416"/>
        <dbReference type="ChEBI" id="CHEBI:57972"/>
        <dbReference type="EC" id="5.1.1.1"/>
    </reaction>
</comment>
<comment type="similarity">
    <text evidence="4">Belongs to the alanine racemase family.</text>
</comment>
<evidence type="ECO:0000256" key="4">
    <source>
        <dbReference type="HAMAP-Rule" id="MF_01201"/>
    </source>
</evidence>
<evidence type="ECO:0000256" key="1">
    <source>
        <dbReference type="ARBA" id="ARBA00001933"/>
    </source>
</evidence>
<evidence type="ECO:0000259" key="6">
    <source>
        <dbReference type="SMART" id="SM01005"/>
    </source>
</evidence>
<accession>A0ABS9IXX7</accession>
<comment type="caution">
    <text evidence="7">The sequence shown here is derived from an EMBL/GenBank/DDBJ whole genome shotgun (WGS) entry which is preliminary data.</text>
</comment>
<dbReference type="InterPro" id="IPR029066">
    <property type="entry name" value="PLP-binding_barrel"/>
</dbReference>
<dbReference type="PANTHER" id="PTHR30511">
    <property type="entry name" value="ALANINE RACEMASE"/>
    <property type="match status" value="1"/>
</dbReference>
<dbReference type="SMART" id="SM01005">
    <property type="entry name" value="Ala_racemase_C"/>
    <property type="match status" value="1"/>
</dbReference>
<dbReference type="GO" id="GO:0008784">
    <property type="term" value="F:alanine racemase activity"/>
    <property type="evidence" value="ECO:0007669"/>
    <property type="project" value="UniProtKB-EC"/>
</dbReference>
<feature type="binding site" evidence="4">
    <location>
        <position position="312"/>
    </location>
    <ligand>
        <name>substrate</name>
    </ligand>
</feature>
<sequence length="403" mass="41727">MTTANLIATIDLDAIAHNVGVLRERSGAGVIAVVKADGYGHGALPVARAALAAGAQALGTASIREARELRAGGIDAHITAWLHRPDSDFAGAVADGIDIAVSSPRQLAAVVDAARATGTRAVVSVKVDTGLGRSGVAREEWEQAASDLARAVADGAVELHGVMCHLAFGDEPDHPHNDLQAQRLDAAVTDLTRLGAPPAVVHMSNSPAALTRPDLSRDLVRPGIAMYGYSPIPAMGDFGLIPAMTLESQVTTVKRADAGQGVSYNHTWHAAADTVIGVVPAGYADGVPRSLSGRLQVHIGDRLYPNVGRICMDQLVVDLGPDGGGVREGDRAVLFGPASAADGARVPTATDWADELGTIDYEIVSRIGSRPERRYTGGPAHVQPDRVAAVPAQTEHTQGDSNG</sequence>
<dbReference type="InterPro" id="IPR001608">
    <property type="entry name" value="Ala_racemase_N"/>
</dbReference>
<dbReference type="RefSeq" id="WP_236999600.1">
    <property type="nucleotide sequence ID" value="NZ_JAKKOR010000013.1"/>
</dbReference>
<protein>
    <recommendedName>
        <fullName evidence="4">Alanine racemase</fullName>
        <ecNumber evidence="4">5.1.1.1</ecNumber>
    </recommendedName>
</protein>
<organism evidence="7 8">
    <name type="scientific">Gordonia liuliyuniae</name>
    <dbReference type="NCBI Taxonomy" id="2911517"/>
    <lineage>
        <taxon>Bacteria</taxon>
        <taxon>Bacillati</taxon>
        <taxon>Actinomycetota</taxon>
        <taxon>Actinomycetes</taxon>
        <taxon>Mycobacteriales</taxon>
        <taxon>Gordoniaceae</taxon>
        <taxon>Gordonia</taxon>
    </lineage>
</organism>
<keyword evidence="8" id="KW-1185">Reference proteome</keyword>
<dbReference type="Pfam" id="PF01168">
    <property type="entry name" value="Ala_racemase_N"/>
    <property type="match status" value="1"/>
</dbReference>
<feature type="binding site" evidence="4">
    <location>
        <position position="133"/>
    </location>
    <ligand>
        <name>substrate</name>
    </ligand>
</feature>
<name>A0ABS9IXX7_9ACTN</name>
<dbReference type="Pfam" id="PF00842">
    <property type="entry name" value="Ala_racemase_C"/>
    <property type="match status" value="1"/>
</dbReference>
<evidence type="ECO:0000256" key="2">
    <source>
        <dbReference type="ARBA" id="ARBA00022898"/>
    </source>
</evidence>
<dbReference type="EC" id="5.1.1.1" evidence="4"/>
<evidence type="ECO:0000313" key="8">
    <source>
        <dbReference type="Proteomes" id="UP001200110"/>
    </source>
</evidence>
<feature type="active site" description="Proton acceptor; specific for L-alanine" evidence="4">
    <location>
        <position position="264"/>
    </location>
</feature>
<dbReference type="SUPFAM" id="SSF50621">
    <property type="entry name" value="Alanine racemase C-terminal domain-like"/>
    <property type="match status" value="1"/>
</dbReference>
<dbReference type="CDD" id="cd00430">
    <property type="entry name" value="PLPDE_III_AR"/>
    <property type="match status" value="1"/>
</dbReference>
<reference evidence="7 8" key="1">
    <citation type="submission" date="2022-01" db="EMBL/GenBank/DDBJ databases">
        <authorList>
            <person name="Huang Y."/>
        </authorList>
    </citation>
    <scope>NUCLEOTIDE SEQUENCE [LARGE SCALE GENOMIC DNA]</scope>
    <source>
        <strain evidence="7 8">HY366</strain>
    </source>
</reference>
<evidence type="ECO:0000256" key="5">
    <source>
        <dbReference type="SAM" id="MobiDB-lite"/>
    </source>
</evidence>
<dbReference type="InterPro" id="IPR020622">
    <property type="entry name" value="Ala_racemase_pyridoxalP-BS"/>
</dbReference>
<keyword evidence="3 4" id="KW-0413">Isomerase</keyword>
<dbReference type="EMBL" id="JAKKOR010000013">
    <property type="protein sequence ID" value="MCF8590414.1"/>
    <property type="molecule type" value="Genomic_DNA"/>
</dbReference>
<gene>
    <name evidence="7" type="primary">alr</name>
    <name evidence="7" type="ORF">L5G33_18310</name>
</gene>
<dbReference type="InterPro" id="IPR011079">
    <property type="entry name" value="Ala_racemase_C"/>
</dbReference>
<dbReference type="Proteomes" id="UP001200110">
    <property type="component" value="Unassembled WGS sequence"/>
</dbReference>
<evidence type="ECO:0000313" key="7">
    <source>
        <dbReference type="EMBL" id="MCF8590414.1"/>
    </source>
</evidence>
<comment type="cofactor">
    <cofactor evidence="1 4">
        <name>pyridoxal 5'-phosphate</name>
        <dbReference type="ChEBI" id="CHEBI:597326"/>
    </cofactor>
</comment>
<dbReference type="HAMAP" id="MF_01201">
    <property type="entry name" value="Ala_racemase"/>
    <property type="match status" value="1"/>
</dbReference>
<dbReference type="InterPro" id="IPR009006">
    <property type="entry name" value="Ala_racemase/Decarboxylase_C"/>
</dbReference>
<proteinExistence type="inferred from homology"/>
<dbReference type="SUPFAM" id="SSF51419">
    <property type="entry name" value="PLP-binding barrel"/>
    <property type="match status" value="1"/>
</dbReference>
<feature type="modified residue" description="N6-(pyridoxal phosphate)lysine" evidence="4">
    <location>
        <position position="35"/>
    </location>
</feature>